<evidence type="ECO:0000256" key="10">
    <source>
        <dbReference type="ARBA" id="ARBA00093448"/>
    </source>
</evidence>
<dbReference type="InterPro" id="IPR009045">
    <property type="entry name" value="Zn_M74/Hedgehog-like"/>
</dbReference>
<keyword evidence="8" id="KW-0482">Metalloprotease</keyword>
<evidence type="ECO:0000256" key="7">
    <source>
        <dbReference type="ARBA" id="ARBA00022833"/>
    </source>
</evidence>
<organism evidence="12 13">
    <name type="scientific">Zavarzinia compransoris</name>
    <dbReference type="NCBI Taxonomy" id="1264899"/>
    <lineage>
        <taxon>Bacteria</taxon>
        <taxon>Pseudomonadati</taxon>
        <taxon>Pseudomonadota</taxon>
        <taxon>Alphaproteobacteria</taxon>
        <taxon>Rhodospirillales</taxon>
        <taxon>Zavarziniaceae</taxon>
        <taxon>Zavarzinia</taxon>
    </lineage>
</organism>
<comment type="similarity">
    <text evidence="10">Belongs to the peptidase M15 family.</text>
</comment>
<dbReference type="InterPro" id="IPR010275">
    <property type="entry name" value="MepK"/>
</dbReference>
<dbReference type="SUPFAM" id="SSF55166">
    <property type="entry name" value="Hedgehog/DD-peptidase"/>
    <property type="match status" value="1"/>
</dbReference>
<evidence type="ECO:0000256" key="4">
    <source>
        <dbReference type="ARBA" id="ARBA00022723"/>
    </source>
</evidence>
<dbReference type="Proteomes" id="UP000246077">
    <property type="component" value="Unassembled WGS sequence"/>
</dbReference>
<dbReference type="GO" id="GO:0046872">
    <property type="term" value="F:metal ion binding"/>
    <property type="evidence" value="ECO:0007669"/>
    <property type="project" value="UniProtKB-KW"/>
</dbReference>
<evidence type="ECO:0000256" key="3">
    <source>
        <dbReference type="ARBA" id="ARBA00022670"/>
    </source>
</evidence>
<keyword evidence="3" id="KW-0645">Protease</keyword>
<dbReference type="Pfam" id="PF05951">
    <property type="entry name" value="Peptidase_M15_2"/>
    <property type="match status" value="1"/>
</dbReference>
<gene>
    <name evidence="12" type="ORF">DKG75_09425</name>
</gene>
<reference evidence="13" key="1">
    <citation type="submission" date="2018-05" db="EMBL/GenBank/DDBJ databases">
        <title>Zavarzinia sp. HR-AS.</title>
        <authorList>
            <person name="Lee Y."/>
            <person name="Jeon C.O."/>
        </authorList>
    </citation>
    <scope>NUCLEOTIDE SEQUENCE [LARGE SCALE GENOMIC DNA]</scope>
    <source>
        <strain evidence="13">DSM 1231</strain>
    </source>
</reference>
<name>A0A317E7F8_9PROT</name>
<dbReference type="PROSITE" id="PS51318">
    <property type="entry name" value="TAT"/>
    <property type="match status" value="1"/>
</dbReference>
<dbReference type="AlphaFoldDB" id="A0A317E7F8"/>
<dbReference type="OrthoDB" id="9782994at2"/>
<comment type="pathway">
    <text evidence="2">Cell wall biogenesis; cell wall polysaccharide biosynthesis.</text>
</comment>
<evidence type="ECO:0000256" key="8">
    <source>
        <dbReference type="ARBA" id="ARBA00023049"/>
    </source>
</evidence>
<evidence type="ECO:0000256" key="11">
    <source>
        <dbReference type="ARBA" id="ARBA00093666"/>
    </source>
</evidence>
<evidence type="ECO:0000256" key="2">
    <source>
        <dbReference type="ARBA" id="ARBA00004776"/>
    </source>
</evidence>
<evidence type="ECO:0000256" key="9">
    <source>
        <dbReference type="ARBA" id="ARBA00023316"/>
    </source>
</evidence>
<evidence type="ECO:0000256" key="1">
    <source>
        <dbReference type="ARBA" id="ARBA00001947"/>
    </source>
</evidence>
<comment type="cofactor">
    <cofactor evidence="1">
        <name>Zn(2+)</name>
        <dbReference type="ChEBI" id="CHEBI:29105"/>
    </cofactor>
</comment>
<sequence length="237" mass="25674">MAFERLFRRVDAFASRQKALASETVAPLSSLPCSSLDKPVKVSAAAETVDHSRRRLLGVGLGLVAATAAGGLLKPAEALAAIGGPRKLSLKNMNTGESFTSVYWRDGRYVPDALQKLNILLRDHRANEVHRIDPQLFDLLAAISHKMDIAGTQIQIVSAYRAPRTNAQRASESRGVARNSYHIQGMALDIRLPGRDLRGIYNTAVAMGEGGVGFYRRSGFVHVDTGPVRTWGAKGRA</sequence>
<dbReference type="InterPro" id="IPR006311">
    <property type="entry name" value="TAT_signal"/>
</dbReference>
<keyword evidence="6" id="KW-0378">Hydrolase</keyword>
<dbReference type="PANTHER" id="PTHR37425:SF1">
    <property type="entry name" value="OUTER MEMBRANE PROTEIN"/>
    <property type="match status" value="1"/>
</dbReference>
<keyword evidence="7" id="KW-0862">Zinc</keyword>
<keyword evidence="5" id="KW-0732">Signal</keyword>
<comment type="caution">
    <text evidence="12">The sequence shown here is derived from an EMBL/GenBank/DDBJ whole genome shotgun (WGS) entry which is preliminary data.</text>
</comment>
<proteinExistence type="inferred from homology"/>
<evidence type="ECO:0000256" key="5">
    <source>
        <dbReference type="ARBA" id="ARBA00022729"/>
    </source>
</evidence>
<evidence type="ECO:0000313" key="12">
    <source>
        <dbReference type="EMBL" id="PWR22176.1"/>
    </source>
</evidence>
<evidence type="ECO:0000313" key="13">
    <source>
        <dbReference type="Proteomes" id="UP000246077"/>
    </source>
</evidence>
<keyword evidence="4" id="KW-0479">Metal-binding</keyword>
<dbReference type="EMBL" id="QGLF01000002">
    <property type="protein sequence ID" value="PWR22176.1"/>
    <property type="molecule type" value="Genomic_DNA"/>
</dbReference>
<accession>A0A317E7F8</accession>
<protein>
    <recommendedName>
        <fullName evidence="11">Murein endopeptidase K</fullName>
    </recommendedName>
</protein>
<dbReference type="Gene3D" id="3.30.1380.10">
    <property type="match status" value="1"/>
</dbReference>
<dbReference type="GO" id="GO:0006508">
    <property type="term" value="P:proteolysis"/>
    <property type="evidence" value="ECO:0007669"/>
    <property type="project" value="UniProtKB-KW"/>
</dbReference>
<keyword evidence="9" id="KW-0961">Cell wall biogenesis/degradation</keyword>
<keyword evidence="13" id="KW-1185">Reference proteome</keyword>
<evidence type="ECO:0000256" key="6">
    <source>
        <dbReference type="ARBA" id="ARBA00022801"/>
    </source>
</evidence>
<dbReference type="GO" id="GO:0071555">
    <property type="term" value="P:cell wall organization"/>
    <property type="evidence" value="ECO:0007669"/>
    <property type="project" value="UniProtKB-KW"/>
</dbReference>
<dbReference type="PANTHER" id="PTHR37425">
    <property type="match status" value="1"/>
</dbReference>
<dbReference type="GO" id="GO:0008237">
    <property type="term" value="F:metallopeptidase activity"/>
    <property type="evidence" value="ECO:0007669"/>
    <property type="project" value="UniProtKB-KW"/>
</dbReference>